<dbReference type="Pfam" id="PF25023">
    <property type="entry name" value="TEN_YD-shell"/>
    <property type="match status" value="1"/>
</dbReference>
<dbReference type="AlphaFoldDB" id="A0A2V3PNT0"/>
<dbReference type="NCBIfam" id="TIGR03696">
    <property type="entry name" value="Rhs_assc_core"/>
    <property type="match status" value="1"/>
</dbReference>
<reference evidence="3 4" key="1">
    <citation type="submission" date="2018-03" db="EMBL/GenBank/DDBJ databases">
        <title>Genomic Encyclopedia of Archaeal and Bacterial Type Strains, Phase II (KMG-II): from individual species to whole genera.</title>
        <authorList>
            <person name="Goeker M."/>
        </authorList>
    </citation>
    <scope>NUCLEOTIDE SEQUENCE [LARGE SCALE GENOMIC DNA]</scope>
    <source>
        <strain evidence="3 4">DSM 100214</strain>
    </source>
</reference>
<evidence type="ECO:0000259" key="2">
    <source>
        <dbReference type="Pfam" id="PF25023"/>
    </source>
</evidence>
<evidence type="ECO:0000313" key="3">
    <source>
        <dbReference type="EMBL" id="PXV63754.1"/>
    </source>
</evidence>
<keyword evidence="1" id="KW-0677">Repeat</keyword>
<sequence length="514" mass="57601">MQAINDNGFISGYWYDASGERVVKTSGDDEGIYVNDVFSGGRTETANFTAYINPYLVVSKGGQYTKHIYIGSQRIVSKLGDLDSYGQDPRRVAYAGSEVDGAKVDYKTKYKQSQQTIKDRYAYFEVPYYGKDNDDYVNGGGFCCNDVPTTRSFDPSKNDNPELYQFYYHSDHLGSSSLITNLDGEIVQHIEYVPFGEVFIEERNNKWNTPFLFNAKELDEETGLYYYGARYYDPRTSIWISTDPLQEKYPNISSYAYCALNPVKYIDPDGKDIIISLSGGASTYNYRGGQLYAERMNPRTGRMEESNYIPSAGSFLEGVLNGLNDLKANSTTGSELVSFFESSRANVEITANQSITGTRGNAVELDAQGRPVVYMKNDLTGSNMPTLNGIETSPFWLDLGHELAHAVDHYFRGPIASNKMDGLFFSEFLYVGYNAQGGLTSNTYSNVLQRTEIYATFMENKMRSESRLSLRTHYYTITSGNDTRGIGPSLLNADNSSAFSNTTYLPKHSLIPEN</sequence>
<protein>
    <submittedName>
        <fullName evidence="3">RHS repeat-associated protein</fullName>
    </submittedName>
</protein>
<proteinExistence type="predicted"/>
<comment type="caution">
    <text evidence="3">The sequence shown here is derived from an EMBL/GenBank/DDBJ whole genome shotgun (WGS) entry which is preliminary data.</text>
</comment>
<feature type="domain" description="Teneurin-like YD-shell" evidence="2">
    <location>
        <begin position="165"/>
        <end position="243"/>
    </location>
</feature>
<gene>
    <name evidence="3" type="ORF">CLV62_1123</name>
</gene>
<dbReference type="InterPro" id="IPR056823">
    <property type="entry name" value="TEN-like_YD-shell"/>
</dbReference>
<dbReference type="EMBL" id="QICL01000012">
    <property type="protein sequence ID" value="PXV63754.1"/>
    <property type="molecule type" value="Genomic_DNA"/>
</dbReference>
<dbReference type="PANTHER" id="PTHR32305:SF15">
    <property type="entry name" value="PROTEIN RHSA-RELATED"/>
    <property type="match status" value="1"/>
</dbReference>
<dbReference type="InterPro" id="IPR050708">
    <property type="entry name" value="T6SS_VgrG/RHS"/>
</dbReference>
<name>A0A2V3PNT0_9BACT</name>
<accession>A0A2V3PNT0</accession>
<dbReference type="Gene3D" id="2.180.10.10">
    <property type="entry name" value="RHS repeat-associated core"/>
    <property type="match status" value="1"/>
</dbReference>
<organism evidence="3 4">
    <name type="scientific">Dysgonomonas alginatilytica</name>
    <dbReference type="NCBI Taxonomy" id="1605892"/>
    <lineage>
        <taxon>Bacteria</taxon>
        <taxon>Pseudomonadati</taxon>
        <taxon>Bacteroidota</taxon>
        <taxon>Bacteroidia</taxon>
        <taxon>Bacteroidales</taxon>
        <taxon>Dysgonomonadaceae</taxon>
        <taxon>Dysgonomonas</taxon>
    </lineage>
</organism>
<dbReference type="InterPro" id="IPR022385">
    <property type="entry name" value="Rhs_assc_core"/>
</dbReference>
<dbReference type="Proteomes" id="UP000247973">
    <property type="component" value="Unassembled WGS sequence"/>
</dbReference>
<keyword evidence="4" id="KW-1185">Reference proteome</keyword>
<evidence type="ECO:0000256" key="1">
    <source>
        <dbReference type="ARBA" id="ARBA00022737"/>
    </source>
</evidence>
<dbReference type="PANTHER" id="PTHR32305">
    <property type="match status" value="1"/>
</dbReference>
<evidence type="ECO:0000313" key="4">
    <source>
        <dbReference type="Proteomes" id="UP000247973"/>
    </source>
</evidence>